<comment type="caution">
    <text evidence="6">The sequence shown here is derived from an EMBL/GenBank/DDBJ whole genome shotgun (WGS) entry which is preliminary data.</text>
</comment>
<dbReference type="PANTHER" id="PTHR30537:SF5">
    <property type="entry name" value="HTH-TYPE TRANSCRIPTIONAL ACTIVATOR TTDR-RELATED"/>
    <property type="match status" value="1"/>
</dbReference>
<evidence type="ECO:0000256" key="3">
    <source>
        <dbReference type="ARBA" id="ARBA00023125"/>
    </source>
</evidence>
<evidence type="ECO:0000313" key="7">
    <source>
        <dbReference type="Proteomes" id="UP001368500"/>
    </source>
</evidence>
<keyword evidence="3" id="KW-0238">DNA-binding</keyword>
<gene>
    <name evidence="6" type="ORF">AACH11_22895</name>
</gene>
<evidence type="ECO:0000256" key="2">
    <source>
        <dbReference type="ARBA" id="ARBA00023015"/>
    </source>
</evidence>
<dbReference type="Gene3D" id="1.10.10.10">
    <property type="entry name" value="Winged helix-like DNA-binding domain superfamily/Winged helix DNA-binding domain"/>
    <property type="match status" value="1"/>
</dbReference>
<name>A0ABU9BH06_9BURK</name>
<proteinExistence type="inferred from homology"/>
<evidence type="ECO:0000256" key="4">
    <source>
        <dbReference type="ARBA" id="ARBA00023163"/>
    </source>
</evidence>
<protein>
    <submittedName>
        <fullName evidence="6">LysR substrate-binding domain-containing protein</fullName>
    </submittedName>
</protein>
<reference evidence="6 7" key="1">
    <citation type="submission" date="2024-04" db="EMBL/GenBank/DDBJ databases">
        <title>Novel species of the genus Ideonella isolated from streams.</title>
        <authorList>
            <person name="Lu H."/>
        </authorList>
    </citation>
    <scope>NUCLEOTIDE SEQUENCE [LARGE SCALE GENOMIC DNA]</scope>
    <source>
        <strain evidence="6 7">BYS139W</strain>
    </source>
</reference>
<dbReference type="RefSeq" id="WP_341376605.1">
    <property type="nucleotide sequence ID" value="NZ_JBBUTF010000031.1"/>
</dbReference>
<dbReference type="InterPro" id="IPR036390">
    <property type="entry name" value="WH_DNA-bd_sf"/>
</dbReference>
<evidence type="ECO:0000256" key="1">
    <source>
        <dbReference type="ARBA" id="ARBA00009437"/>
    </source>
</evidence>
<dbReference type="EMBL" id="JBBUTF010000031">
    <property type="protein sequence ID" value="MEK8028818.1"/>
    <property type="molecule type" value="Genomic_DNA"/>
</dbReference>
<dbReference type="PRINTS" id="PR00039">
    <property type="entry name" value="HTHLYSR"/>
</dbReference>
<feature type="domain" description="HTH lysR-type" evidence="5">
    <location>
        <begin position="9"/>
        <end position="66"/>
    </location>
</feature>
<dbReference type="InterPro" id="IPR036388">
    <property type="entry name" value="WH-like_DNA-bd_sf"/>
</dbReference>
<organism evidence="6 7">
    <name type="scientific">Pseudaquabacterium rugosum</name>
    <dbReference type="NCBI Taxonomy" id="2984194"/>
    <lineage>
        <taxon>Bacteria</taxon>
        <taxon>Pseudomonadati</taxon>
        <taxon>Pseudomonadota</taxon>
        <taxon>Betaproteobacteria</taxon>
        <taxon>Burkholderiales</taxon>
        <taxon>Sphaerotilaceae</taxon>
        <taxon>Pseudaquabacterium</taxon>
    </lineage>
</organism>
<evidence type="ECO:0000259" key="5">
    <source>
        <dbReference type="PROSITE" id="PS50931"/>
    </source>
</evidence>
<dbReference type="Proteomes" id="UP001368500">
    <property type="component" value="Unassembled WGS sequence"/>
</dbReference>
<keyword evidence="2" id="KW-0805">Transcription regulation</keyword>
<dbReference type="InterPro" id="IPR000847">
    <property type="entry name" value="LysR_HTH_N"/>
</dbReference>
<evidence type="ECO:0000313" key="6">
    <source>
        <dbReference type="EMBL" id="MEK8028818.1"/>
    </source>
</evidence>
<dbReference type="InterPro" id="IPR005119">
    <property type="entry name" value="LysR_subst-bd"/>
</dbReference>
<dbReference type="Gene3D" id="3.40.190.290">
    <property type="match status" value="1"/>
</dbReference>
<dbReference type="Pfam" id="PF00126">
    <property type="entry name" value="HTH_1"/>
    <property type="match status" value="1"/>
</dbReference>
<sequence>MKSLRHRLPSLTSLVVFEAAARTLNFTRAAAELHVSQAAVSKQIRLLEDFVGAQLFEREGRRVRLSARGQQLQAKASASFHFLAEAVEEIRGQPTTTTITVAANTAVSHGWLGEVMRHFRERHPGFAGCIRTVTSDRTQDLFDEAVDIALAYDVPARAGWTARPLFEEELFPVASPDYIRRHPQPCDSPQALLSHVLLDYERLEPNWINWAAWFGALGVEAARLRPMEYGNSHGVQLDAARRGRGVTLGTRHLVDEDLANGRLQRLSPFSVRSGRSYHLLVNGTRSSRPQLGELVDWLSRHGEAARLATAG</sequence>
<dbReference type="Pfam" id="PF03466">
    <property type="entry name" value="LysR_substrate"/>
    <property type="match status" value="1"/>
</dbReference>
<comment type="similarity">
    <text evidence="1">Belongs to the LysR transcriptional regulatory family.</text>
</comment>
<dbReference type="InterPro" id="IPR058163">
    <property type="entry name" value="LysR-type_TF_proteobact-type"/>
</dbReference>
<dbReference type="PROSITE" id="PS50931">
    <property type="entry name" value="HTH_LYSR"/>
    <property type="match status" value="1"/>
</dbReference>
<keyword evidence="7" id="KW-1185">Reference proteome</keyword>
<dbReference type="SUPFAM" id="SSF46785">
    <property type="entry name" value="Winged helix' DNA-binding domain"/>
    <property type="match status" value="1"/>
</dbReference>
<accession>A0ABU9BH06</accession>
<dbReference type="PANTHER" id="PTHR30537">
    <property type="entry name" value="HTH-TYPE TRANSCRIPTIONAL REGULATOR"/>
    <property type="match status" value="1"/>
</dbReference>
<keyword evidence="4" id="KW-0804">Transcription</keyword>
<dbReference type="SUPFAM" id="SSF53850">
    <property type="entry name" value="Periplasmic binding protein-like II"/>
    <property type="match status" value="1"/>
</dbReference>